<feature type="compositionally biased region" description="Polar residues" evidence="1">
    <location>
        <begin position="213"/>
        <end position="260"/>
    </location>
</feature>
<gene>
    <name evidence="2" type="ORF">PV04_07438</name>
</gene>
<feature type="compositionally biased region" description="Low complexity" evidence="1">
    <location>
        <begin position="24"/>
        <end position="36"/>
    </location>
</feature>
<organism evidence="2 3">
    <name type="scientific">Phialophora macrospora</name>
    <dbReference type="NCBI Taxonomy" id="1851006"/>
    <lineage>
        <taxon>Eukaryota</taxon>
        <taxon>Fungi</taxon>
        <taxon>Dikarya</taxon>
        <taxon>Ascomycota</taxon>
        <taxon>Pezizomycotina</taxon>
        <taxon>Eurotiomycetes</taxon>
        <taxon>Chaetothyriomycetidae</taxon>
        <taxon>Chaetothyriales</taxon>
        <taxon>Herpotrichiellaceae</taxon>
        <taxon>Phialophora</taxon>
    </lineage>
</organism>
<feature type="compositionally biased region" description="Basic and acidic residues" evidence="1">
    <location>
        <begin position="78"/>
        <end position="100"/>
    </location>
</feature>
<name>A0A0D2DSK7_9EURO</name>
<dbReference type="PANTHER" id="PTHR28186:SF1">
    <property type="entry name" value="MEIOTICALLY UP-REGULATED GENE 9 PROTEIN"/>
    <property type="match status" value="1"/>
</dbReference>
<dbReference type="InterPro" id="IPR018809">
    <property type="entry name" value="DUF2406"/>
</dbReference>
<dbReference type="AlphaFoldDB" id="A0A0D2DSK7"/>
<feature type="region of interest" description="Disordered" evidence="1">
    <location>
        <begin position="1"/>
        <end position="360"/>
    </location>
</feature>
<dbReference type="Proteomes" id="UP000054266">
    <property type="component" value="Unassembled WGS sequence"/>
</dbReference>
<dbReference type="Pfam" id="PF10295">
    <property type="entry name" value="DUF2406"/>
    <property type="match status" value="1"/>
</dbReference>
<dbReference type="HOGENOM" id="CLU_037541_0_0_1"/>
<evidence type="ECO:0000256" key="1">
    <source>
        <dbReference type="SAM" id="MobiDB-lite"/>
    </source>
</evidence>
<accession>A0A0D2DSK7</accession>
<feature type="compositionally biased region" description="Polar residues" evidence="1">
    <location>
        <begin position="302"/>
        <end position="316"/>
    </location>
</feature>
<feature type="compositionally biased region" description="Basic residues" evidence="1">
    <location>
        <begin position="349"/>
        <end position="360"/>
    </location>
</feature>
<feature type="compositionally biased region" description="Polar residues" evidence="1">
    <location>
        <begin position="122"/>
        <end position="138"/>
    </location>
</feature>
<protein>
    <submittedName>
        <fullName evidence="2">Uncharacterized protein</fullName>
    </submittedName>
</protein>
<evidence type="ECO:0000313" key="3">
    <source>
        <dbReference type="Proteomes" id="UP000054266"/>
    </source>
</evidence>
<proteinExistence type="predicted"/>
<keyword evidence="3" id="KW-1185">Reference proteome</keyword>
<dbReference type="PANTHER" id="PTHR28186">
    <property type="entry name" value="MEIOTICALLY UP-REGULATED GENE 9 PROTEIN"/>
    <property type="match status" value="1"/>
</dbReference>
<evidence type="ECO:0000313" key="2">
    <source>
        <dbReference type="EMBL" id="KIW65157.1"/>
    </source>
</evidence>
<reference evidence="2 3" key="1">
    <citation type="submission" date="2015-01" db="EMBL/GenBank/DDBJ databases">
        <title>The Genome Sequence of Capronia semiimmersa CBS27337.</title>
        <authorList>
            <consortium name="The Broad Institute Genomics Platform"/>
            <person name="Cuomo C."/>
            <person name="de Hoog S."/>
            <person name="Gorbushina A."/>
            <person name="Stielow B."/>
            <person name="Teixiera M."/>
            <person name="Abouelleil A."/>
            <person name="Chapman S.B."/>
            <person name="Priest M."/>
            <person name="Young S.K."/>
            <person name="Wortman J."/>
            <person name="Nusbaum C."/>
            <person name="Birren B."/>
        </authorList>
    </citation>
    <scope>NUCLEOTIDE SEQUENCE [LARGE SCALE GENOMIC DNA]</scope>
    <source>
        <strain evidence="2 3">CBS 27337</strain>
    </source>
</reference>
<sequence>MTTMSPPISPQPPETRPRAATAMSFSSQRSRRSNSSANKSELTESSKDKKRLNTKADPSRAMTEATPVEQAQEESTVEDLRKMMHKDNDGNVITDPDRSNPTRHRMERPLDTIRAFHAAAEGTSTRRSYNSRPGSQIGWNGDMNRRASYYSQNGYSPQRPRMSPGGGYYRNSSYGFGPQSAVEESPGASQMYARPPVRQQTYPHAGPPAGYQNGYQQGHSNGESPMSSHSNHQSYDAMTSGSEEFGKSTNPSSQNSSFDQLHQLRTKPEDFPPENPYAKEIQFSQTPPAQPFVPYGMREGSHGQQIQPPAASSTQFTPPPANDPRQPIKLNGMSTIAEITPPASPKKQSWIKRRFSKRAA</sequence>
<dbReference type="EMBL" id="KN846960">
    <property type="protein sequence ID" value="KIW65157.1"/>
    <property type="molecule type" value="Genomic_DNA"/>
</dbReference>